<dbReference type="GO" id="GO:0110078">
    <property type="term" value="C:TTT Hsp90 cochaperone complex"/>
    <property type="evidence" value="ECO:0007669"/>
    <property type="project" value="InterPro"/>
</dbReference>
<dbReference type="InterPro" id="IPR016024">
    <property type="entry name" value="ARM-type_fold"/>
</dbReference>
<dbReference type="Pfam" id="PF10521">
    <property type="entry name" value="Tti2"/>
    <property type="match status" value="1"/>
</dbReference>
<protein>
    <recommendedName>
        <fullName evidence="5">Armadillo-type protein</fullName>
    </recommendedName>
</protein>
<dbReference type="InterPro" id="IPR018870">
    <property type="entry name" value="Tti2"/>
</dbReference>
<dbReference type="EMBL" id="VXIS01000042">
    <property type="protein sequence ID" value="KAA8910760.1"/>
    <property type="molecule type" value="Genomic_DNA"/>
</dbReference>
<proteinExistence type="inferred from homology"/>
<evidence type="ECO:0000313" key="3">
    <source>
        <dbReference type="EMBL" id="KAA8910760.1"/>
    </source>
</evidence>
<comment type="similarity">
    <text evidence="1">Belongs to the TTI2 family.</text>
</comment>
<dbReference type="GO" id="GO:0005634">
    <property type="term" value="C:nucleus"/>
    <property type="evidence" value="ECO:0007669"/>
    <property type="project" value="TreeGrafter"/>
</dbReference>
<dbReference type="Gene3D" id="1.25.10.10">
    <property type="entry name" value="Leucine-rich Repeat Variant"/>
    <property type="match status" value="1"/>
</dbReference>
<dbReference type="SUPFAM" id="SSF48371">
    <property type="entry name" value="ARM repeat"/>
    <property type="match status" value="1"/>
</dbReference>
<dbReference type="InterPro" id="IPR011989">
    <property type="entry name" value="ARM-like"/>
</dbReference>
<name>A0A5J5F3E5_9PEZI</name>
<evidence type="ECO:0000256" key="1">
    <source>
        <dbReference type="ARBA" id="ARBA00034736"/>
    </source>
</evidence>
<dbReference type="GO" id="GO:0005829">
    <property type="term" value="C:cytosol"/>
    <property type="evidence" value="ECO:0007669"/>
    <property type="project" value="TreeGrafter"/>
</dbReference>
<feature type="region of interest" description="Disordered" evidence="2">
    <location>
        <begin position="1"/>
        <end position="25"/>
    </location>
</feature>
<dbReference type="InParanoid" id="A0A5J5F3E5"/>
<evidence type="ECO:0000313" key="4">
    <source>
        <dbReference type="Proteomes" id="UP000326924"/>
    </source>
</evidence>
<dbReference type="PANTHER" id="PTHR32226">
    <property type="entry name" value="TELO2-INTERACTING PROTEIN 2"/>
    <property type="match status" value="1"/>
</dbReference>
<reference evidence="3 4" key="1">
    <citation type="submission" date="2019-09" db="EMBL/GenBank/DDBJ databases">
        <title>Draft genome of the ectomycorrhizal ascomycete Sphaerosporella brunnea.</title>
        <authorList>
            <consortium name="DOE Joint Genome Institute"/>
            <person name="Benucci G.M."/>
            <person name="Marozzi G."/>
            <person name="Antonielli L."/>
            <person name="Sanchez S."/>
            <person name="Marco P."/>
            <person name="Wang X."/>
            <person name="Falini L.B."/>
            <person name="Barry K."/>
            <person name="Haridas S."/>
            <person name="Lipzen A."/>
            <person name="Labutti K."/>
            <person name="Grigoriev I.V."/>
            <person name="Murat C."/>
            <person name="Martin F."/>
            <person name="Albertini E."/>
            <person name="Donnini D."/>
            <person name="Bonito G."/>
        </authorList>
    </citation>
    <scope>NUCLEOTIDE SEQUENCE [LARGE SCALE GENOMIC DNA]</scope>
    <source>
        <strain evidence="3 4">Sb_GMNB300</strain>
    </source>
</reference>
<dbReference type="PANTHER" id="PTHR32226:SF2">
    <property type="entry name" value="TELO2-INTERACTING PROTEIN 2"/>
    <property type="match status" value="1"/>
</dbReference>
<accession>A0A5J5F3E5</accession>
<dbReference type="Proteomes" id="UP000326924">
    <property type="component" value="Unassembled WGS sequence"/>
</dbReference>
<comment type="caution">
    <text evidence="3">The sequence shown here is derived from an EMBL/GenBank/DDBJ whole genome shotgun (WGS) entry which is preliminary data.</text>
</comment>
<keyword evidence="4" id="KW-1185">Reference proteome</keyword>
<evidence type="ECO:0000256" key="2">
    <source>
        <dbReference type="SAM" id="MobiDB-lite"/>
    </source>
</evidence>
<organism evidence="3 4">
    <name type="scientific">Sphaerosporella brunnea</name>
    <dbReference type="NCBI Taxonomy" id="1250544"/>
    <lineage>
        <taxon>Eukaryota</taxon>
        <taxon>Fungi</taxon>
        <taxon>Dikarya</taxon>
        <taxon>Ascomycota</taxon>
        <taxon>Pezizomycotina</taxon>
        <taxon>Pezizomycetes</taxon>
        <taxon>Pezizales</taxon>
        <taxon>Pyronemataceae</taxon>
        <taxon>Sphaerosporella</taxon>
    </lineage>
</organism>
<sequence length="513" mass="56343">MPIIQEISDDEDDNRSSKTSLSDEQKASAALDRCLHILNDESSSLESRYRQILEAIPPLEHYSTTTTTTTSLAAFESRLVQLLHPHPQLHPQQTFGFDDTEAPDSSSPALPLYHTLSSKLLSLLKNPAPTPSVAAALASLTSTADPWTTPHTAAQAQQLLASPALHDRTILLNGLLRDLLRPLFTQRTTSAARVTSSGRLALRETTDKRINTETPAWVVHLPSSVAILEWTIGALAPSDIEAAWGLLIPPVLTLLDSTMSSVKTRAVGMITLLLQRLEEDECTRSLLQRTGLAPVFWDAVLPCLSYLPPLTPASEAVPLLRAAYACLLALARVRERKDSKKKAKLLDALVREGFLRGLSFAGENVLVVLVLVEALATVVDEMGVWTVRHLQNVLPALTEILASPFGDTFPPLLLAATKTLQTLVRNCWVRFEAYVPELLRGVAVCWKRINQSESTEKPQLEQVEKELVNLVDMCRVVTVNVQGGKERWDCLRQGIVGVDQGFAMLFAREDSGL</sequence>
<dbReference type="OrthoDB" id="6417021at2759"/>
<gene>
    <name evidence="3" type="ORF">FN846DRAFT_507144</name>
</gene>
<evidence type="ECO:0008006" key="5">
    <source>
        <dbReference type="Google" id="ProtNLM"/>
    </source>
</evidence>
<dbReference type="AlphaFoldDB" id="A0A5J5F3E5"/>